<accession>A0A3S5C0W9</accession>
<proteinExistence type="predicted"/>
<gene>
    <name evidence="2" type="ORF">NCTC12905_01712</name>
</gene>
<feature type="domain" description="Type ISP restriction-modification enzyme coupler" evidence="1">
    <location>
        <begin position="1"/>
        <end position="38"/>
    </location>
</feature>
<reference evidence="2 3" key="1">
    <citation type="submission" date="2018-12" db="EMBL/GenBank/DDBJ databases">
        <authorList>
            <consortium name="Pathogen Informatics"/>
        </authorList>
    </citation>
    <scope>NUCLEOTIDE SEQUENCE [LARGE SCALE GENOMIC DNA]</scope>
    <source>
        <strain evidence="2 3">NCTC12905</strain>
    </source>
</reference>
<evidence type="ECO:0000313" key="3">
    <source>
        <dbReference type="Proteomes" id="UP000274201"/>
    </source>
</evidence>
<evidence type="ECO:0000259" key="1">
    <source>
        <dbReference type="Pfam" id="PF22240"/>
    </source>
</evidence>
<organism evidence="2 3">
    <name type="scientific">Bartonella vinsonii</name>
    <name type="common">Rochalimaea vinsonii</name>
    <dbReference type="NCBI Taxonomy" id="33047"/>
    <lineage>
        <taxon>Bacteria</taxon>
        <taxon>Pseudomonadati</taxon>
        <taxon>Pseudomonadota</taxon>
        <taxon>Alphaproteobacteria</taxon>
        <taxon>Hyphomicrobiales</taxon>
        <taxon>Bartonellaceae</taxon>
        <taxon>Bartonella</taxon>
    </lineage>
</organism>
<dbReference type="EMBL" id="LR134529">
    <property type="protein sequence ID" value="VEJ46022.1"/>
    <property type="molecule type" value="Genomic_DNA"/>
</dbReference>
<dbReference type="AlphaFoldDB" id="A0A3S5C0W9"/>
<protein>
    <submittedName>
        <fullName evidence="2">Predicted helicase</fullName>
    </submittedName>
</protein>
<keyword evidence="2" id="KW-0067">ATP-binding</keyword>
<dbReference type="InterPro" id="IPR029063">
    <property type="entry name" value="SAM-dependent_MTases_sf"/>
</dbReference>
<dbReference type="Gene3D" id="3.40.50.150">
    <property type="entry name" value="Vaccinia Virus protein VP39"/>
    <property type="match status" value="1"/>
</dbReference>
<sequence>MDKILKELDKTNIEEESKDLREFYDSVKLRASGITTPQARQNLIITLYESFFAKAFKTTTDRLGIVYTPVEVVDFIIHSVDDVLRKEFARVWAPVVFLFLIPLREQVPLSHGFYNQI</sequence>
<dbReference type="Pfam" id="PF22240">
    <property type="entry name" value="ISP_coupler"/>
    <property type="match status" value="1"/>
</dbReference>
<keyword evidence="2" id="KW-0547">Nucleotide-binding</keyword>
<dbReference type="GO" id="GO:0004386">
    <property type="term" value="F:helicase activity"/>
    <property type="evidence" value="ECO:0007669"/>
    <property type="project" value="UniProtKB-KW"/>
</dbReference>
<keyword evidence="2" id="KW-0347">Helicase</keyword>
<evidence type="ECO:0000313" key="2">
    <source>
        <dbReference type="EMBL" id="VEJ46022.1"/>
    </source>
</evidence>
<dbReference type="InterPro" id="IPR053980">
    <property type="entry name" value="ISP_coupler"/>
</dbReference>
<name>A0A3S5C0W9_BARVI</name>
<keyword evidence="2" id="KW-0378">Hydrolase</keyword>
<dbReference type="Proteomes" id="UP000274201">
    <property type="component" value="Chromosome"/>
</dbReference>